<dbReference type="EMBL" id="CP027228">
    <property type="protein sequence ID" value="AVM47887.1"/>
    <property type="molecule type" value="Genomic_DNA"/>
</dbReference>
<evidence type="ECO:0000256" key="10">
    <source>
        <dbReference type="ARBA" id="ARBA00022989"/>
    </source>
</evidence>
<feature type="transmembrane region" description="Helical" evidence="13">
    <location>
        <begin position="46"/>
        <end position="66"/>
    </location>
</feature>
<dbReference type="Proteomes" id="UP000237883">
    <property type="component" value="Chromosome"/>
</dbReference>
<evidence type="ECO:0000313" key="15">
    <source>
        <dbReference type="EMBL" id="AVM47887.1"/>
    </source>
</evidence>
<feature type="transmembrane region" description="Helical" evidence="13">
    <location>
        <begin position="7"/>
        <end position="26"/>
    </location>
</feature>
<organism evidence="15 16">
    <name type="scientific">Mogibacterium diversum</name>
    <dbReference type="NCBI Taxonomy" id="114527"/>
    <lineage>
        <taxon>Bacteria</taxon>
        <taxon>Bacillati</taxon>
        <taxon>Bacillota</taxon>
        <taxon>Clostridia</taxon>
        <taxon>Peptostreptococcales</taxon>
        <taxon>Anaerovoracaceae</taxon>
        <taxon>Mogibacterium</taxon>
    </lineage>
</organism>
<feature type="transmembrane region" description="Helical" evidence="13">
    <location>
        <begin position="200"/>
        <end position="223"/>
    </location>
</feature>
<evidence type="ECO:0000256" key="13">
    <source>
        <dbReference type="SAM" id="Phobius"/>
    </source>
</evidence>
<evidence type="ECO:0000256" key="3">
    <source>
        <dbReference type="ARBA" id="ARBA00007931"/>
    </source>
</evidence>
<keyword evidence="11" id="KW-0482">Metalloprotease</keyword>
<feature type="domain" description="Peptidase M50" evidence="14">
    <location>
        <begin position="46"/>
        <end position="217"/>
    </location>
</feature>
<dbReference type="GeneID" id="78391253"/>
<dbReference type="RefSeq" id="WP_106056966.1">
    <property type="nucleotide sequence ID" value="NZ_CP027228.1"/>
</dbReference>
<comment type="subcellular location">
    <subcellularLocation>
        <location evidence="2">Cell membrane</location>
        <topology evidence="2">Multi-pass membrane protein</topology>
    </subcellularLocation>
</comment>
<evidence type="ECO:0000256" key="12">
    <source>
        <dbReference type="ARBA" id="ARBA00023136"/>
    </source>
</evidence>
<keyword evidence="6 13" id="KW-0812">Transmembrane</keyword>
<dbReference type="CDD" id="cd06158">
    <property type="entry name" value="S2P-M50_like_1"/>
    <property type="match status" value="1"/>
</dbReference>
<keyword evidence="5 15" id="KW-0645">Protease</keyword>
<evidence type="ECO:0000256" key="6">
    <source>
        <dbReference type="ARBA" id="ARBA00022692"/>
    </source>
</evidence>
<dbReference type="InterPro" id="IPR044537">
    <property type="entry name" value="Rip2-like"/>
</dbReference>
<keyword evidence="4" id="KW-1003">Cell membrane</keyword>
<keyword evidence="16" id="KW-1185">Reference proteome</keyword>
<dbReference type="KEGG" id="mdv:C5Q96_03150"/>
<keyword evidence="9" id="KW-0862">Zinc</keyword>
<dbReference type="AlphaFoldDB" id="A0A2S0L3R2"/>
<accession>A0A2S0L3R2</accession>
<evidence type="ECO:0000256" key="11">
    <source>
        <dbReference type="ARBA" id="ARBA00023049"/>
    </source>
</evidence>
<dbReference type="GO" id="GO:0008237">
    <property type="term" value="F:metallopeptidase activity"/>
    <property type="evidence" value="ECO:0007669"/>
    <property type="project" value="UniProtKB-KW"/>
</dbReference>
<comment type="cofactor">
    <cofactor evidence="1">
        <name>Zn(2+)</name>
        <dbReference type="ChEBI" id="CHEBI:29105"/>
    </cofactor>
</comment>
<keyword evidence="7" id="KW-0479">Metal-binding</keyword>
<evidence type="ECO:0000256" key="5">
    <source>
        <dbReference type="ARBA" id="ARBA00022670"/>
    </source>
</evidence>
<dbReference type="Pfam" id="PF02163">
    <property type="entry name" value="Peptidase_M50"/>
    <property type="match status" value="1"/>
</dbReference>
<evidence type="ECO:0000256" key="4">
    <source>
        <dbReference type="ARBA" id="ARBA00022475"/>
    </source>
</evidence>
<dbReference type="InterPro" id="IPR052348">
    <property type="entry name" value="Metallopeptidase_M50B"/>
</dbReference>
<evidence type="ECO:0000256" key="1">
    <source>
        <dbReference type="ARBA" id="ARBA00001947"/>
    </source>
</evidence>
<gene>
    <name evidence="15" type="ORF">C5Q96_03150</name>
</gene>
<feature type="transmembrane region" description="Helical" evidence="13">
    <location>
        <begin position="117"/>
        <end position="138"/>
    </location>
</feature>
<keyword evidence="8" id="KW-0378">Hydrolase</keyword>
<sequence>MRDNLKNLLRSGPGIILILLLITNFLDGGLSNPKTYFFDMLLTLPGIIVGLSFHEFAHAFASNAFGDPTPRMQGRLTVNPVKHIDPFGFAALIFCGFGWGIPVQIDNRYYKHPRLNEFIVSIAGVSMNFIIAIVFAFITRFSINMWGREAILEDSFQGIITKIFLYVVMVNITLMVFNLIPVPPLDGFGLVTELFNLRKTSWYSTVYQYGGIILLLMLLFGLVSKILHPLTSGIYSAILNGIILS</sequence>
<keyword evidence="10 13" id="KW-1133">Transmembrane helix</keyword>
<protein>
    <submittedName>
        <fullName evidence="15">Site-2 protease family protein</fullName>
    </submittedName>
</protein>
<evidence type="ECO:0000256" key="8">
    <source>
        <dbReference type="ARBA" id="ARBA00022801"/>
    </source>
</evidence>
<keyword evidence="12 13" id="KW-0472">Membrane</keyword>
<reference evidence="16" key="1">
    <citation type="submission" date="2018-02" db="EMBL/GenBank/DDBJ databases">
        <authorList>
            <person name="Holder M.E."/>
            <person name="Ajami N.J."/>
            <person name="Petrosino J.F."/>
        </authorList>
    </citation>
    <scope>NUCLEOTIDE SEQUENCE [LARGE SCALE GENOMIC DNA]</scope>
    <source>
        <strain evidence="16">CCUG 47132</strain>
    </source>
</reference>
<feature type="transmembrane region" description="Helical" evidence="13">
    <location>
        <begin position="159"/>
        <end position="180"/>
    </location>
</feature>
<evidence type="ECO:0000256" key="2">
    <source>
        <dbReference type="ARBA" id="ARBA00004651"/>
    </source>
</evidence>
<dbReference type="GO" id="GO:0046872">
    <property type="term" value="F:metal ion binding"/>
    <property type="evidence" value="ECO:0007669"/>
    <property type="project" value="UniProtKB-KW"/>
</dbReference>
<dbReference type="InterPro" id="IPR008915">
    <property type="entry name" value="Peptidase_M50"/>
</dbReference>
<evidence type="ECO:0000259" key="14">
    <source>
        <dbReference type="Pfam" id="PF02163"/>
    </source>
</evidence>
<dbReference type="PANTHER" id="PTHR35864">
    <property type="entry name" value="ZINC METALLOPROTEASE MJ0611-RELATED"/>
    <property type="match status" value="1"/>
</dbReference>
<evidence type="ECO:0000256" key="7">
    <source>
        <dbReference type="ARBA" id="ARBA00022723"/>
    </source>
</evidence>
<evidence type="ECO:0000256" key="9">
    <source>
        <dbReference type="ARBA" id="ARBA00022833"/>
    </source>
</evidence>
<dbReference type="PANTHER" id="PTHR35864:SF1">
    <property type="entry name" value="ZINC METALLOPROTEASE YWHC-RELATED"/>
    <property type="match status" value="1"/>
</dbReference>
<feature type="transmembrane region" description="Helical" evidence="13">
    <location>
        <begin position="87"/>
        <end position="105"/>
    </location>
</feature>
<dbReference type="GO" id="GO:0005886">
    <property type="term" value="C:plasma membrane"/>
    <property type="evidence" value="ECO:0007669"/>
    <property type="project" value="UniProtKB-SubCell"/>
</dbReference>
<name>A0A2S0L3R2_9FIRM</name>
<dbReference type="GO" id="GO:0006508">
    <property type="term" value="P:proteolysis"/>
    <property type="evidence" value="ECO:0007669"/>
    <property type="project" value="UniProtKB-KW"/>
</dbReference>
<proteinExistence type="inferred from homology"/>
<evidence type="ECO:0000313" key="16">
    <source>
        <dbReference type="Proteomes" id="UP000237883"/>
    </source>
</evidence>
<dbReference type="OrthoDB" id="9800627at2"/>
<comment type="similarity">
    <text evidence="3">Belongs to the peptidase M50B family.</text>
</comment>